<reference evidence="2 3" key="1">
    <citation type="submission" date="2024-01" db="EMBL/GenBank/DDBJ databases">
        <title>A telomere-to-telomere, gap-free genome of sweet tea (Lithocarpus litseifolius).</title>
        <authorList>
            <person name="Zhou J."/>
        </authorList>
    </citation>
    <scope>NUCLEOTIDE SEQUENCE [LARGE SCALE GENOMIC DNA]</scope>
    <source>
        <strain evidence="2">Zhou-2022a</strain>
        <tissue evidence="2">Leaf</tissue>
    </source>
</reference>
<gene>
    <name evidence="2" type="ORF">SO802_010791</name>
</gene>
<feature type="chain" id="PRO_5043833884" evidence="1">
    <location>
        <begin position="23"/>
        <end position="159"/>
    </location>
</feature>
<proteinExistence type="predicted"/>
<evidence type="ECO:0000256" key="1">
    <source>
        <dbReference type="SAM" id="SignalP"/>
    </source>
</evidence>
<name>A0AAW2DGN1_9ROSI</name>
<evidence type="ECO:0000313" key="3">
    <source>
        <dbReference type="Proteomes" id="UP001459277"/>
    </source>
</evidence>
<evidence type="ECO:0000313" key="2">
    <source>
        <dbReference type="EMBL" id="KAL0009289.1"/>
    </source>
</evidence>
<dbReference type="Proteomes" id="UP001459277">
    <property type="component" value="Unassembled WGS sequence"/>
</dbReference>
<feature type="signal peptide" evidence="1">
    <location>
        <begin position="1"/>
        <end position="22"/>
    </location>
</feature>
<comment type="caution">
    <text evidence="2">The sequence shown here is derived from an EMBL/GenBank/DDBJ whole genome shotgun (WGS) entry which is preliminary data.</text>
</comment>
<protein>
    <submittedName>
        <fullName evidence="2">Uncharacterized protein</fullName>
    </submittedName>
</protein>
<dbReference type="EMBL" id="JAZDWU010000003">
    <property type="protein sequence ID" value="KAL0009289.1"/>
    <property type="molecule type" value="Genomic_DNA"/>
</dbReference>
<accession>A0AAW2DGN1</accession>
<sequence>MQLLLIILLSFFFFFPLPLTLLETCINSMASLWSRNTEVKNESNETMVVKVTRDPGNFIVKEFIIPAGAHIYMCYNNFGIEHNPDRPVNVTVYVGDEQKLYVRASRIRDSGKILLGYENGMVTPIFIDIYMVARIGLIIKMKGATKKIKKLLGKLMETS</sequence>
<keyword evidence="1" id="KW-0732">Signal</keyword>
<organism evidence="2 3">
    <name type="scientific">Lithocarpus litseifolius</name>
    <dbReference type="NCBI Taxonomy" id="425828"/>
    <lineage>
        <taxon>Eukaryota</taxon>
        <taxon>Viridiplantae</taxon>
        <taxon>Streptophyta</taxon>
        <taxon>Embryophyta</taxon>
        <taxon>Tracheophyta</taxon>
        <taxon>Spermatophyta</taxon>
        <taxon>Magnoliopsida</taxon>
        <taxon>eudicotyledons</taxon>
        <taxon>Gunneridae</taxon>
        <taxon>Pentapetalae</taxon>
        <taxon>rosids</taxon>
        <taxon>fabids</taxon>
        <taxon>Fagales</taxon>
        <taxon>Fagaceae</taxon>
        <taxon>Lithocarpus</taxon>
    </lineage>
</organism>
<dbReference type="AlphaFoldDB" id="A0AAW2DGN1"/>
<keyword evidence="3" id="KW-1185">Reference proteome</keyword>